<evidence type="ECO:0000313" key="11">
    <source>
        <dbReference type="Proteomes" id="UP001212841"/>
    </source>
</evidence>
<evidence type="ECO:0000256" key="4">
    <source>
        <dbReference type="ARBA" id="ARBA00022664"/>
    </source>
</evidence>
<dbReference type="EMBL" id="JADGJD010001110">
    <property type="protein sequence ID" value="KAJ3046701.1"/>
    <property type="molecule type" value="Genomic_DNA"/>
</dbReference>
<dbReference type="PANTHER" id="PTHR13264:SF5">
    <property type="entry name" value="PRE-MRNA-SPLICING FACTOR SYF2"/>
    <property type="match status" value="1"/>
</dbReference>
<evidence type="ECO:0000256" key="7">
    <source>
        <dbReference type="ARBA" id="ARBA00023242"/>
    </source>
</evidence>
<gene>
    <name evidence="10" type="ORF">HK097_000620</name>
</gene>
<sequence length="331" mass="36950">MVGKKRTRASTKIPTTSDNIPAPVDESQPTDSPALNHPDPAPADDEDPDLPKPKRQHNDNTDTGHSQSSSTDNTKAPEEESSQPFAAAAQAMDTDQPPAEADSSSKPTTTAASRLAAQMERLAKLKASRAEAERLNRKEVHAVDRKEKENPKAEIRHAKKKREAEILQMQQNAKKEGVDYERARAIEYTVESVERWEEKRQEKKERANTGFSDHNQIAAKAYGKRIKELKPNLVSYNEQRIVAGGGSDEVDDGFYRGADSLAYAGVDSKASPAAIERVARDVEKAHEMRGKSSRRRAFNEDDDVTYVNERNMNFNKKISRAYDKYTADIRA</sequence>
<feature type="compositionally biased region" description="Basic and acidic residues" evidence="9">
    <location>
        <begin position="128"/>
        <end position="156"/>
    </location>
</feature>
<dbReference type="GO" id="GO:0071014">
    <property type="term" value="C:post-mRNA release spliceosomal complex"/>
    <property type="evidence" value="ECO:0007669"/>
    <property type="project" value="TreeGrafter"/>
</dbReference>
<comment type="function">
    <text evidence="8">Involved in pre-mRNA splicing.</text>
</comment>
<evidence type="ECO:0000256" key="9">
    <source>
        <dbReference type="SAM" id="MobiDB-lite"/>
    </source>
</evidence>
<evidence type="ECO:0000313" key="10">
    <source>
        <dbReference type="EMBL" id="KAJ3046701.1"/>
    </source>
</evidence>
<evidence type="ECO:0000256" key="2">
    <source>
        <dbReference type="ARBA" id="ARBA00010028"/>
    </source>
</evidence>
<keyword evidence="4 8" id="KW-0507">mRNA processing</keyword>
<evidence type="ECO:0000256" key="6">
    <source>
        <dbReference type="ARBA" id="ARBA00023187"/>
    </source>
</evidence>
<dbReference type="GO" id="GO:0071013">
    <property type="term" value="C:catalytic step 2 spliceosome"/>
    <property type="evidence" value="ECO:0007669"/>
    <property type="project" value="TreeGrafter"/>
</dbReference>
<comment type="caution">
    <text evidence="10">The sequence shown here is derived from an EMBL/GenBank/DDBJ whole genome shotgun (WGS) entry which is preliminary data.</text>
</comment>
<accession>A0AAD5X1W4</accession>
<comment type="subunit">
    <text evidence="8">May be part of a spliceosome complex.</text>
</comment>
<name>A0AAD5X1W4_9FUNG</name>
<comment type="subcellular location">
    <subcellularLocation>
        <location evidence="1 8">Nucleus</location>
    </subcellularLocation>
</comment>
<dbReference type="Pfam" id="PF08231">
    <property type="entry name" value="SYF2"/>
    <property type="match status" value="1"/>
</dbReference>
<evidence type="ECO:0000256" key="8">
    <source>
        <dbReference type="RuleBase" id="RU367148"/>
    </source>
</evidence>
<dbReference type="Proteomes" id="UP001212841">
    <property type="component" value="Unassembled WGS sequence"/>
</dbReference>
<keyword evidence="7 8" id="KW-0539">Nucleus</keyword>
<dbReference type="AlphaFoldDB" id="A0AAD5X1W4"/>
<comment type="similarity">
    <text evidence="2 8">Belongs to the SYF2 family.</text>
</comment>
<feature type="region of interest" description="Disordered" evidence="9">
    <location>
        <begin position="1"/>
        <end position="164"/>
    </location>
</feature>
<feature type="compositionally biased region" description="Polar residues" evidence="9">
    <location>
        <begin position="63"/>
        <end position="74"/>
    </location>
</feature>
<proteinExistence type="inferred from homology"/>
<keyword evidence="6 8" id="KW-0508">mRNA splicing</keyword>
<reference evidence="10" key="1">
    <citation type="submission" date="2020-05" db="EMBL/GenBank/DDBJ databases">
        <title>Phylogenomic resolution of chytrid fungi.</title>
        <authorList>
            <person name="Stajich J.E."/>
            <person name="Amses K."/>
            <person name="Simmons R."/>
            <person name="Seto K."/>
            <person name="Myers J."/>
            <person name="Bonds A."/>
            <person name="Quandt C.A."/>
            <person name="Barry K."/>
            <person name="Liu P."/>
            <person name="Grigoriev I."/>
            <person name="Longcore J.E."/>
            <person name="James T.Y."/>
        </authorList>
    </citation>
    <scope>NUCLEOTIDE SEQUENCE</scope>
    <source>
        <strain evidence="10">JEL0318</strain>
    </source>
</reference>
<keyword evidence="5 8" id="KW-0747">Spliceosome</keyword>
<evidence type="ECO:0000256" key="3">
    <source>
        <dbReference type="ARBA" id="ARBA00014745"/>
    </source>
</evidence>
<organism evidence="10 11">
    <name type="scientific">Rhizophlyctis rosea</name>
    <dbReference type="NCBI Taxonomy" id="64517"/>
    <lineage>
        <taxon>Eukaryota</taxon>
        <taxon>Fungi</taxon>
        <taxon>Fungi incertae sedis</taxon>
        <taxon>Chytridiomycota</taxon>
        <taxon>Chytridiomycota incertae sedis</taxon>
        <taxon>Chytridiomycetes</taxon>
        <taxon>Rhizophlyctidales</taxon>
        <taxon>Rhizophlyctidaceae</taxon>
        <taxon>Rhizophlyctis</taxon>
    </lineage>
</organism>
<dbReference type="InterPro" id="IPR013260">
    <property type="entry name" value="mRNA_splic_SYF2"/>
</dbReference>
<feature type="compositionally biased region" description="Polar residues" evidence="9">
    <location>
        <begin position="10"/>
        <end position="19"/>
    </location>
</feature>
<dbReference type="GO" id="GO:0000398">
    <property type="term" value="P:mRNA splicing, via spliceosome"/>
    <property type="evidence" value="ECO:0007669"/>
    <property type="project" value="UniProtKB-UniRule"/>
</dbReference>
<evidence type="ECO:0000256" key="5">
    <source>
        <dbReference type="ARBA" id="ARBA00022728"/>
    </source>
</evidence>
<feature type="compositionally biased region" description="Basic and acidic residues" evidence="9">
    <location>
        <begin position="49"/>
        <end position="62"/>
    </location>
</feature>
<keyword evidence="11" id="KW-1185">Reference proteome</keyword>
<dbReference type="PANTHER" id="PTHR13264">
    <property type="entry name" value="GCIP-INTERACTING PROTEIN P29"/>
    <property type="match status" value="1"/>
</dbReference>
<feature type="non-terminal residue" evidence="10">
    <location>
        <position position="1"/>
    </location>
</feature>
<feature type="compositionally biased region" description="Polar residues" evidence="9">
    <location>
        <begin position="102"/>
        <end position="112"/>
    </location>
</feature>
<evidence type="ECO:0000256" key="1">
    <source>
        <dbReference type="ARBA" id="ARBA00004123"/>
    </source>
</evidence>
<protein>
    <recommendedName>
        <fullName evidence="3 8">Pre-mRNA-splicing factor SYF2</fullName>
    </recommendedName>
</protein>
<dbReference type="GO" id="GO:0000974">
    <property type="term" value="C:Prp19 complex"/>
    <property type="evidence" value="ECO:0007669"/>
    <property type="project" value="TreeGrafter"/>
</dbReference>